<dbReference type="InterPro" id="IPR011042">
    <property type="entry name" value="6-blade_b-propeller_TolB-like"/>
</dbReference>
<feature type="region of interest" description="Disordered" evidence="2">
    <location>
        <begin position="1"/>
        <end position="21"/>
    </location>
</feature>
<dbReference type="PANTHER" id="PTHR25462:SF296">
    <property type="entry name" value="MEIOTIC P26, ISOFORM F"/>
    <property type="match status" value="1"/>
</dbReference>
<feature type="compositionally biased region" description="Polar residues" evidence="2">
    <location>
        <begin position="8"/>
        <end position="17"/>
    </location>
</feature>
<sequence>MAEATENDYGSSNLNSKSEFRSGSTDELKTLTCPHCLKILETSVVLPCLDAYCKECLSLQILSTADRGFSGWYFKCLICKNKTYPPVKLKAKETWADMFPTMSFTALSNTPHSDQKEHHEERGTREKNHFLTSPGQIIKSESADAIKDEEKDKSNNENIYGKISVSTRKKKPPVFRKQEEDSAKGINDQSTVEETNKRENNSISVLQKTTKTLDNSKLLQNNVFSITDEKIRDDNVGKEGKKSSKTKRKIKISDNVETTHGIITDKTDVKGATGDVNRSSKGYKSARRMKTLNKDTGEDGVVESKDDKFKDDVSTITGGSDKKGSGTKNITIDRKLRSTQSLLVTGAKESTEKRPESCKTQLHPALVSVLRCPIHSWKILDHFCKDHSVECCIRCRLRHSECSNLVSISSYAQIMSNETEFESILQQLQSFEKRVKKAIKTHELDIARLNTEAKKFPDEINSFRGRLHDNLLENLQSRIIELQDELYEKHLKSNKEAIKMCSSLLASVKNSLKLFEIVRSCGSTTEKFVAEQRLREKSKRYEEIHTSMMAGMKRLTIRLKVHPAILAFLAMEETEIVNFNINVDQNERKPIQDSKNESVSKQEKSYIRNDKLNIEVKVTLLSKCTVDIPSIKGKSHYTGATYFKDGSFILADHQNKSCYLFDPTHKFVKEFYFQFPPRNVCSTTTENSELLIVTFPSSQEIAVVNFKEESIPASLVSIKFECHDVAAVSSETIAVSGHNSNSNRYCWAVYSLTGKDKRYKELEEDMKGGVTYIALNNLKTRVYIACSSIDSVVSCDLLSSNDVIFTYTRSDLRLPHGVAVDKNDLLYVVGWASHNMHLVTPDGECISVFVTDIPYNPQQICFNEKEDVLLVTNGRYFNEHIYLLNVVREVRQPVVSI</sequence>
<reference evidence="3 4" key="1">
    <citation type="submission" date="2024-11" db="EMBL/GenBank/DDBJ databases">
        <title>Chromosome-level genome assembly of the freshwater bivalve Anodonta woodiana.</title>
        <authorList>
            <person name="Chen X."/>
        </authorList>
    </citation>
    <scope>NUCLEOTIDE SEQUENCE [LARGE SCALE GENOMIC DNA]</scope>
    <source>
        <strain evidence="3">MN2024</strain>
        <tissue evidence="3">Gills</tissue>
    </source>
</reference>
<protein>
    <recommendedName>
        <fullName evidence="5">RING-type domain-containing protein</fullName>
    </recommendedName>
</protein>
<accession>A0ABD3TIF5</accession>
<dbReference type="Gene3D" id="2.120.10.30">
    <property type="entry name" value="TolB, C-terminal domain"/>
    <property type="match status" value="1"/>
</dbReference>
<feature type="compositionally biased region" description="Basic and acidic residues" evidence="2">
    <location>
        <begin position="113"/>
        <end position="128"/>
    </location>
</feature>
<feature type="coiled-coil region" evidence="1">
    <location>
        <begin position="432"/>
        <end position="492"/>
    </location>
</feature>
<dbReference type="Proteomes" id="UP001634394">
    <property type="component" value="Unassembled WGS sequence"/>
</dbReference>
<dbReference type="InterPro" id="IPR013083">
    <property type="entry name" value="Znf_RING/FYVE/PHD"/>
</dbReference>
<evidence type="ECO:0008006" key="5">
    <source>
        <dbReference type="Google" id="ProtNLM"/>
    </source>
</evidence>
<evidence type="ECO:0000256" key="2">
    <source>
        <dbReference type="SAM" id="MobiDB-lite"/>
    </source>
</evidence>
<dbReference type="InterPro" id="IPR047153">
    <property type="entry name" value="TRIM45/56/19-like"/>
</dbReference>
<dbReference type="SUPFAM" id="SSF63829">
    <property type="entry name" value="Calcium-dependent phosphotriesterase"/>
    <property type="match status" value="1"/>
</dbReference>
<gene>
    <name evidence="3" type="ORF">ACJMK2_021573</name>
</gene>
<feature type="region of interest" description="Disordered" evidence="2">
    <location>
        <begin position="141"/>
        <end position="201"/>
    </location>
</feature>
<evidence type="ECO:0000313" key="3">
    <source>
        <dbReference type="EMBL" id="KAL3836122.1"/>
    </source>
</evidence>
<evidence type="ECO:0000256" key="1">
    <source>
        <dbReference type="SAM" id="Coils"/>
    </source>
</evidence>
<proteinExistence type="predicted"/>
<dbReference type="Gene3D" id="3.30.40.10">
    <property type="entry name" value="Zinc/RING finger domain, C3HC4 (zinc finger)"/>
    <property type="match status" value="1"/>
</dbReference>
<dbReference type="SUPFAM" id="SSF57850">
    <property type="entry name" value="RING/U-box"/>
    <property type="match status" value="1"/>
</dbReference>
<feature type="compositionally biased region" description="Basic and acidic residues" evidence="2">
    <location>
        <begin position="141"/>
        <end position="155"/>
    </location>
</feature>
<name>A0ABD3TIF5_SINWO</name>
<evidence type="ECO:0000313" key="4">
    <source>
        <dbReference type="Proteomes" id="UP001634394"/>
    </source>
</evidence>
<dbReference type="AlphaFoldDB" id="A0ABD3TIF5"/>
<dbReference type="PANTHER" id="PTHR25462">
    <property type="entry name" value="BONUS, ISOFORM C-RELATED"/>
    <property type="match status" value="1"/>
</dbReference>
<comment type="caution">
    <text evidence="3">The sequence shown here is derived from an EMBL/GenBank/DDBJ whole genome shotgun (WGS) entry which is preliminary data.</text>
</comment>
<dbReference type="EMBL" id="JBJQND010000018">
    <property type="protein sequence ID" value="KAL3836122.1"/>
    <property type="molecule type" value="Genomic_DNA"/>
</dbReference>
<keyword evidence="4" id="KW-1185">Reference proteome</keyword>
<keyword evidence="1" id="KW-0175">Coiled coil</keyword>
<feature type="region of interest" description="Disordered" evidence="2">
    <location>
        <begin position="107"/>
        <end position="128"/>
    </location>
</feature>
<organism evidence="3 4">
    <name type="scientific">Sinanodonta woodiana</name>
    <name type="common">Chinese pond mussel</name>
    <name type="synonym">Anodonta woodiana</name>
    <dbReference type="NCBI Taxonomy" id="1069815"/>
    <lineage>
        <taxon>Eukaryota</taxon>
        <taxon>Metazoa</taxon>
        <taxon>Spiralia</taxon>
        <taxon>Lophotrochozoa</taxon>
        <taxon>Mollusca</taxon>
        <taxon>Bivalvia</taxon>
        <taxon>Autobranchia</taxon>
        <taxon>Heteroconchia</taxon>
        <taxon>Palaeoheterodonta</taxon>
        <taxon>Unionida</taxon>
        <taxon>Unionoidea</taxon>
        <taxon>Unionidae</taxon>
        <taxon>Unioninae</taxon>
        <taxon>Sinanodonta</taxon>
    </lineage>
</organism>